<reference evidence="2 3" key="1">
    <citation type="journal article" date="2023" name="Elife">
        <title>Identification of key yeast species and microbe-microbe interactions impacting larval growth of Drosophila in the wild.</title>
        <authorList>
            <person name="Mure A."/>
            <person name="Sugiura Y."/>
            <person name="Maeda R."/>
            <person name="Honda K."/>
            <person name="Sakurai N."/>
            <person name="Takahashi Y."/>
            <person name="Watada M."/>
            <person name="Katoh T."/>
            <person name="Gotoh A."/>
            <person name="Gotoh Y."/>
            <person name="Taniguchi I."/>
            <person name="Nakamura K."/>
            <person name="Hayashi T."/>
            <person name="Katayama T."/>
            <person name="Uemura T."/>
            <person name="Hattori Y."/>
        </authorList>
    </citation>
    <scope>NUCLEOTIDE SEQUENCE [LARGE SCALE GENOMIC DNA]</scope>
    <source>
        <strain evidence="2 3">PK-24</strain>
    </source>
</reference>
<feature type="region of interest" description="Disordered" evidence="1">
    <location>
        <begin position="612"/>
        <end position="637"/>
    </location>
</feature>
<dbReference type="AlphaFoldDB" id="A0AAV5R4F9"/>
<evidence type="ECO:0000313" key="2">
    <source>
        <dbReference type="EMBL" id="GMM46175.1"/>
    </source>
</evidence>
<gene>
    <name evidence="2" type="ORF">DAPK24_027500</name>
</gene>
<dbReference type="EMBL" id="BTGB01000003">
    <property type="protein sequence ID" value="GMM46175.1"/>
    <property type="molecule type" value="Genomic_DNA"/>
</dbReference>
<comment type="caution">
    <text evidence="2">The sequence shown here is derived from an EMBL/GenBank/DDBJ whole genome shotgun (WGS) entry which is preliminary data.</text>
</comment>
<feature type="compositionally biased region" description="Acidic residues" evidence="1">
    <location>
        <begin position="612"/>
        <end position="621"/>
    </location>
</feature>
<feature type="compositionally biased region" description="Polar residues" evidence="1">
    <location>
        <begin position="175"/>
        <end position="190"/>
    </location>
</feature>
<feature type="compositionally biased region" description="Low complexity" evidence="1">
    <location>
        <begin position="257"/>
        <end position="266"/>
    </location>
</feature>
<feature type="region of interest" description="Disordered" evidence="1">
    <location>
        <begin position="246"/>
        <end position="266"/>
    </location>
</feature>
<feature type="compositionally biased region" description="Low complexity" evidence="1">
    <location>
        <begin position="313"/>
        <end position="334"/>
    </location>
</feature>
<organism evidence="2 3">
    <name type="scientific">Pichia kluyveri</name>
    <name type="common">Yeast</name>
    <dbReference type="NCBI Taxonomy" id="36015"/>
    <lineage>
        <taxon>Eukaryota</taxon>
        <taxon>Fungi</taxon>
        <taxon>Dikarya</taxon>
        <taxon>Ascomycota</taxon>
        <taxon>Saccharomycotina</taxon>
        <taxon>Pichiomycetes</taxon>
        <taxon>Pichiales</taxon>
        <taxon>Pichiaceae</taxon>
        <taxon>Pichia</taxon>
    </lineage>
</organism>
<feature type="region of interest" description="Disordered" evidence="1">
    <location>
        <begin position="155"/>
        <end position="221"/>
    </location>
</feature>
<feature type="region of interest" description="Disordered" evidence="1">
    <location>
        <begin position="307"/>
        <end position="341"/>
    </location>
</feature>
<keyword evidence="3" id="KW-1185">Reference proteome</keyword>
<evidence type="ECO:0000313" key="3">
    <source>
        <dbReference type="Proteomes" id="UP001378960"/>
    </source>
</evidence>
<feature type="compositionally biased region" description="Low complexity" evidence="1">
    <location>
        <begin position="155"/>
        <end position="165"/>
    </location>
</feature>
<evidence type="ECO:0000256" key="1">
    <source>
        <dbReference type="SAM" id="MobiDB-lite"/>
    </source>
</evidence>
<feature type="compositionally biased region" description="Basic and acidic residues" evidence="1">
    <location>
        <begin position="622"/>
        <end position="637"/>
    </location>
</feature>
<dbReference type="Proteomes" id="UP001378960">
    <property type="component" value="Unassembled WGS sequence"/>
</dbReference>
<accession>A0AAV5R4F9</accession>
<feature type="compositionally biased region" description="Low complexity" evidence="1">
    <location>
        <begin position="191"/>
        <end position="211"/>
    </location>
</feature>
<name>A0AAV5R4F9_PICKL</name>
<sequence length="722" mass="82780">MENNKSLCDDNVTFNLENINNIENLNDYHLNQLNNQLRYELRNLSNEVGMDVQLSDDDVGVDVGVDVDVDIDKIDHLDHNAIENALNNAFNESDSEPFKNYIKSIVNRGQNSNSNHIPHLQLNNQTGLNLNVENGNLNIDDDVINDITNLNNTTKNNNSNNGITILKENNDNQKVRGNTNNNESNKSSVRNNDNNIIKNSINNTGNINNNKNKLHKGNEDGIPLKTKRIKIDKMCLNLNNIPYDNNKNKKIDKNNDNDNGNTNNKNSTANIINNIINRTKDTINFEKSHKLINNTILDLSRKCKKPENNVTGNDNKISAINNDNDNKNKSNNNKIIDKNNGENSINANITNNLEINSISNIRKCSRCRMKRLLENEHQLEKYQTCVQCRERRKVRERKPRVLFKLPNLSDDWHIFLSKVALNNVIDLYQHNYRAYSEESEFPRYLPNELTHEIVQNIGEKIVERYVHPLQEVTGFKFAVRDHHNPSFIECNRAKKITWMFICSQDKFRRRKSRSENKRNVLNRLKTEECCSKISLSYDIVHGIIQMSYNHKHHKPFEEQNNLLNSSHMMMKNGKNQLSIEDVENNKSGVSRADIEAAAAAVVAVTTSGDIEDIYEDNNEDDNNNKDNNNKDGKEKVTSDRVITKDIITVTDDKEGKNNAKTGEIEFEEGQFENIEDINIIGDVEGEIDGDIDVDVEDVAEIAKILRQVQQAQTRRLVETQTQ</sequence>
<protein>
    <submittedName>
        <fullName evidence="2">Uncharacterized protein</fullName>
    </submittedName>
</protein>
<feature type="compositionally biased region" description="Basic and acidic residues" evidence="1">
    <location>
        <begin position="246"/>
        <end position="256"/>
    </location>
</feature>
<proteinExistence type="predicted"/>